<organism evidence="3 4">
    <name type="scientific">Phyllobacterium myrsinacearum</name>
    <dbReference type="NCBI Taxonomy" id="28101"/>
    <lineage>
        <taxon>Bacteria</taxon>
        <taxon>Pseudomonadati</taxon>
        <taxon>Pseudomonadota</taxon>
        <taxon>Alphaproteobacteria</taxon>
        <taxon>Hyphomicrobiales</taxon>
        <taxon>Phyllobacteriaceae</taxon>
        <taxon>Phyllobacterium</taxon>
    </lineage>
</organism>
<evidence type="ECO:0000313" key="4">
    <source>
        <dbReference type="Proteomes" id="UP000238563"/>
    </source>
</evidence>
<dbReference type="AlphaFoldDB" id="A0A2S9JQ01"/>
<dbReference type="Gene3D" id="3.50.50.60">
    <property type="entry name" value="FAD/NAD(P)-binding domain"/>
    <property type="match status" value="1"/>
</dbReference>
<protein>
    <submittedName>
        <fullName evidence="3">Glycerol-3-phosphate dehydrogenase</fullName>
    </submittedName>
</protein>
<dbReference type="Proteomes" id="UP000238563">
    <property type="component" value="Unassembled WGS sequence"/>
</dbReference>
<proteinExistence type="predicted"/>
<name>A0A2S9JQ01_9HYPH</name>
<dbReference type="PANTHER" id="PTHR13847">
    <property type="entry name" value="SARCOSINE DEHYDROGENASE-RELATED"/>
    <property type="match status" value="1"/>
</dbReference>
<dbReference type="RefSeq" id="WP_105733468.1">
    <property type="nucleotide sequence ID" value="NZ_PVBT01000002.1"/>
</dbReference>
<keyword evidence="4" id="KW-1185">Reference proteome</keyword>
<reference evidence="3 4" key="1">
    <citation type="submission" date="2018-02" db="EMBL/GenBank/DDBJ databases">
        <title>The draft genome of Phyllobacterium myrsinacearum DSM5892.</title>
        <authorList>
            <person name="Li L."/>
            <person name="Liu L."/>
            <person name="Zhang X."/>
            <person name="Wang T."/>
        </authorList>
    </citation>
    <scope>NUCLEOTIDE SEQUENCE [LARGE SCALE GENOMIC DNA]</scope>
    <source>
        <strain evidence="3 4">DSM 5892</strain>
    </source>
</reference>
<dbReference type="Gene3D" id="3.30.9.10">
    <property type="entry name" value="D-Amino Acid Oxidase, subunit A, domain 2"/>
    <property type="match status" value="1"/>
</dbReference>
<sequence length="374" mass="40648">MTDITDTDILIIGAGIAGVGLAAELADTHKVIILERESQPAYHSTGRSVAIFLPNYGNDVIRALNHFSAPMFMQRDVKLFPEPLLTPRGALTIADETGVAHCEDLIRNGVNVEEISADQAVKMIPILNRDHMKAACYQAEAQDIDVNALHQGWLRKATGLGADLRTSCEVTGATRVNGFWLVETPGQTFRAPTVVNASGAWADVITGLFGGRPLGFTPMRRSVAVLPAPEGYDIRSWPVLDDANETWYLKPDGGRLFVSPCDEIPVEPHDAYVDDMILAEGLYRYEQAVTTPVNRVERSWAGLRTFAPDRTPVAGFDAELDGFFWLAGQGGYGIQTAPALSQFAAMLIRQQSLPDALANIAPRLSAARFQSSRG</sequence>
<evidence type="ECO:0000256" key="1">
    <source>
        <dbReference type="ARBA" id="ARBA00023002"/>
    </source>
</evidence>
<dbReference type="Pfam" id="PF01266">
    <property type="entry name" value="DAO"/>
    <property type="match status" value="1"/>
</dbReference>
<evidence type="ECO:0000259" key="2">
    <source>
        <dbReference type="Pfam" id="PF01266"/>
    </source>
</evidence>
<gene>
    <name evidence="3" type="ORF">C5750_08700</name>
</gene>
<dbReference type="InterPro" id="IPR036188">
    <property type="entry name" value="FAD/NAD-bd_sf"/>
</dbReference>
<dbReference type="GO" id="GO:0016491">
    <property type="term" value="F:oxidoreductase activity"/>
    <property type="evidence" value="ECO:0007669"/>
    <property type="project" value="UniProtKB-KW"/>
</dbReference>
<dbReference type="GO" id="GO:0005737">
    <property type="term" value="C:cytoplasm"/>
    <property type="evidence" value="ECO:0007669"/>
    <property type="project" value="TreeGrafter"/>
</dbReference>
<evidence type="ECO:0000313" key="3">
    <source>
        <dbReference type="EMBL" id="PRD55239.1"/>
    </source>
</evidence>
<dbReference type="SUPFAM" id="SSF51905">
    <property type="entry name" value="FAD/NAD(P)-binding domain"/>
    <property type="match status" value="1"/>
</dbReference>
<keyword evidence="1" id="KW-0560">Oxidoreductase</keyword>
<dbReference type="InterPro" id="IPR006076">
    <property type="entry name" value="FAD-dep_OxRdtase"/>
</dbReference>
<dbReference type="EMBL" id="PVBT01000002">
    <property type="protein sequence ID" value="PRD55239.1"/>
    <property type="molecule type" value="Genomic_DNA"/>
</dbReference>
<dbReference type="OrthoDB" id="7421214at2"/>
<comment type="caution">
    <text evidence="3">The sequence shown here is derived from an EMBL/GenBank/DDBJ whole genome shotgun (WGS) entry which is preliminary data.</text>
</comment>
<feature type="domain" description="FAD dependent oxidoreductase" evidence="2">
    <location>
        <begin position="8"/>
        <end position="345"/>
    </location>
</feature>
<accession>A0A2S9JQ01</accession>
<dbReference type="PANTHER" id="PTHR13847:SF287">
    <property type="entry name" value="FAD-DEPENDENT OXIDOREDUCTASE DOMAIN-CONTAINING PROTEIN 1"/>
    <property type="match status" value="1"/>
</dbReference>